<dbReference type="AlphaFoldDB" id="A0A8K0CTF4"/>
<evidence type="ECO:0000313" key="2">
    <source>
        <dbReference type="Proteomes" id="UP000801492"/>
    </source>
</evidence>
<proteinExistence type="predicted"/>
<sequence length="148" mass="17254">MCIPDFFQKSTFVPDSTGGREKISAKKLFLLVIWYLSNQESFREVADRFNVTFSSAHRYLKRILKFLLSIKSSVIKWSNDEEREAIIEGFRRKKGIDHVIGVIDGSDIEIPKPSENQTAYINRKGYHSLLLQGIVDRKKHLEIFWFDA</sequence>
<keyword evidence="2" id="KW-1185">Reference proteome</keyword>
<comment type="caution">
    <text evidence="1">The sequence shown here is derived from an EMBL/GenBank/DDBJ whole genome shotgun (WGS) entry which is preliminary data.</text>
</comment>
<protein>
    <recommendedName>
        <fullName evidence="3">Transposase Helix-turn-helix domain-containing protein</fullName>
    </recommendedName>
</protein>
<evidence type="ECO:0008006" key="3">
    <source>
        <dbReference type="Google" id="ProtNLM"/>
    </source>
</evidence>
<evidence type="ECO:0000313" key="1">
    <source>
        <dbReference type="EMBL" id="KAF2893363.1"/>
    </source>
</evidence>
<organism evidence="1 2">
    <name type="scientific">Ignelater luminosus</name>
    <name type="common">Cucubano</name>
    <name type="synonym">Pyrophorus luminosus</name>
    <dbReference type="NCBI Taxonomy" id="2038154"/>
    <lineage>
        <taxon>Eukaryota</taxon>
        <taxon>Metazoa</taxon>
        <taxon>Ecdysozoa</taxon>
        <taxon>Arthropoda</taxon>
        <taxon>Hexapoda</taxon>
        <taxon>Insecta</taxon>
        <taxon>Pterygota</taxon>
        <taxon>Neoptera</taxon>
        <taxon>Endopterygota</taxon>
        <taxon>Coleoptera</taxon>
        <taxon>Polyphaga</taxon>
        <taxon>Elateriformia</taxon>
        <taxon>Elateroidea</taxon>
        <taxon>Elateridae</taxon>
        <taxon>Agrypninae</taxon>
        <taxon>Pyrophorini</taxon>
        <taxon>Ignelater</taxon>
    </lineage>
</organism>
<dbReference type="EMBL" id="VTPC01008035">
    <property type="protein sequence ID" value="KAF2893363.1"/>
    <property type="molecule type" value="Genomic_DNA"/>
</dbReference>
<accession>A0A8K0CTF4</accession>
<gene>
    <name evidence="1" type="ORF">ILUMI_12810</name>
</gene>
<name>A0A8K0CTF4_IGNLU</name>
<reference evidence="1" key="1">
    <citation type="submission" date="2019-08" db="EMBL/GenBank/DDBJ databases">
        <title>The genome of the North American firefly Photinus pyralis.</title>
        <authorList>
            <consortium name="Photinus pyralis genome working group"/>
            <person name="Fallon T.R."/>
            <person name="Sander Lower S.E."/>
            <person name="Weng J.-K."/>
        </authorList>
    </citation>
    <scope>NUCLEOTIDE SEQUENCE</scope>
    <source>
        <strain evidence="1">TRF0915ILg1</strain>
        <tissue evidence="1">Whole body</tissue>
    </source>
</reference>
<dbReference type="OrthoDB" id="2668416at2759"/>
<dbReference type="Proteomes" id="UP000801492">
    <property type="component" value="Unassembled WGS sequence"/>
</dbReference>